<evidence type="ECO:0000313" key="3">
    <source>
        <dbReference type="Proteomes" id="UP000078550"/>
    </source>
</evidence>
<reference evidence="3 4" key="2">
    <citation type="submission" date="2016-05" db="EMBL/GenBank/DDBJ databases">
        <authorList>
            <person name="Naeem Raeece"/>
        </authorList>
    </citation>
    <scope>NUCLEOTIDE SEQUENCE [LARGE SCALE GENOMIC DNA]</scope>
</reference>
<name>A0A1A8ZGU8_PLAOA</name>
<evidence type="ECO:0000313" key="2">
    <source>
        <dbReference type="EMBL" id="SBT43764.1"/>
    </source>
</evidence>
<dbReference type="Proteomes" id="UP000078550">
    <property type="component" value="Unassembled WGS sequence"/>
</dbReference>
<proteinExistence type="predicted"/>
<organism evidence="1 4">
    <name type="scientific">Plasmodium ovale wallikeri</name>
    <dbReference type="NCBI Taxonomy" id="864142"/>
    <lineage>
        <taxon>Eukaryota</taxon>
        <taxon>Sar</taxon>
        <taxon>Alveolata</taxon>
        <taxon>Apicomplexa</taxon>
        <taxon>Aconoidasida</taxon>
        <taxon>Haemosporida</taxon>
        <taxon>Plasmodiidae</taxon>
        <taxon>Plasmodium</taxon>
        <taxon>Plasmodium (Plasmodium)</taxon>
    </lineage>
</organism>
<dbReference type="AlphaFoldDB" id="A0A1A8ZGU8"/>
<reference evidence="1" key="1">
    <citation type="submission" date="2016-05" db="EMBL/GenBank/DDBJ databases">
        <authorList>
            <person name="Lavstsen T."/>
            <person name="Jespersen J.S."/>
        </authorList>
    </citation>
    <scope>NUCLEOTIDE SEQUENCE [LARGE SCALE GENOMIC DNA]</scope>
</reference>
<accession>A0A1A8ZGU8</accession>
<evidence type="ECO:0000313" key="4">
    <source>
        <dbReference type="Proteomes" id="UP000078555"/>
    </source>
</evidence>
<keyword evidence="4" id="KW-1185">Reference proteome</keyword>
<dbReference type="Proteomes" id="UP000078555">
    <property type="component" value="Unassembled WGS sequence"/>
</dbReference>
<gene>
    <name evidence="1" type="ORF">POVWA1_047520</name>
    <name evidence="2" type="ORF">POVWA2_046460</name>
</gene>
<dbReference type="EMBL" id="FLRD01000128">
    <property type="protein sequence ID" value="SBT43248.1"/>
    <property type="molecule type" value="Genomic_DNA"/>
</dbReference>
<evidence type="ECO:0000313" key="1">
    <source>
        <dbReference type="EMBL" id="SBT43248.1"/>
    </source>
</evidence>
<dbReference type="EMBL" id="FLRE01000171">
    <property type="protein sequence ID" value="SBT43764.1"/>
    <property type="molecule type" value="Genomic_DNA"/>
</dbReference>
<sequence>MCIMCHLVIHPPYGNEHPSISTLCVAVGLQIGKTAVLYQYCGFAGSTLLRACASIHTCICIPSPRQVLNFYLI</sequence>
<protein>
    <submittedName>
        <fullName evidence="1">Uncharacterized protein</fullName>
    </submittedName>
</protein>